<dbReference type="RefSeq" id="WP_301245422.1">
    <property type="nucleotide sequence ID" value="NZ_JAROCD010000003.1"/>
</dbReference>
<dbReference type="PANTHER" id="PTHR36449:SF1">
    <property type="entry name" value="ACETYLTRANSFERASE"/>
    <property type="match status" value="1"/>
</dbReference>
<evidence type="ECO:0000256" key="3">
    <source>
        <dbReference type="ARBA" id="ARBA00022679"/>
    </source>
</evidence>
<evidence type="ECO:0000313" key="7">
    <source>
        <dbReference type="EMBL" id="MDN4600764.1"/>
    </source>
</evidence>
<evidence type="ECO:0000256" key="2">
    <source>
        <dbReference type="ARBA" id="ARBA00022649"/>
    </source>
</evidence>
<protein>
    <submittedName>
        <fullName evidence="7">GNAT family N-acetyltransferase</fullName>
    </submittedName>
</protein>
<keyword evidence="3" id="KW-0808">Transferase</keyword>
<feature type="domain" description="N-acetyltransferase" evidence="6">
    <location>
        <begin position="2"/>
        <end position="168"/>
    </location>
</feature>
<dbReference type="Pfam" id="PF00583">
    <property type="entry name" value="Acetyltransf_1"/>
    <property type="match status" value="1"/>
</dbReference>
<name>A0ABT8J961_9BACL</name>
<accession>A0ABT8J961</accession>
<comment type="caution">
    <text evidence="7">The sequence shown here is derived from an EMBL/GenBank/DDBJ whole genome shotgun (WGS) entry which is preliminary data.</text>
</comment>
<reference evidence="7" key="1">
    <citation type="submission" date="2023-03" db="EMBL/GenBank/DDBJ databases">
        <title>MT1 and MT2 Draft Genomes of Novel Species.</title>
        <authorList>
            <person name="Venkateswaran K."/>
        </authorList>
    </citation>
    <scope>NUCLEOTIDE SEQUENCE</scope>
    <source>
        <strain evidence="7">F6_3S_P_1C</strain>
    </source>
</reference>
<dbReference type="PROSITE" id="PS51186">
    <property type="entry name" value="GNAT"/>
    <property type="match status" value="1"/>
</dbReference>
<dbReference type="SUPFAM" id="SSF55729">
    <property type="entry name" value="Acyl-CoA N-acyltransferases (Nat)"/>
    <property type="match status" value="1"/>
</dbReference>
<dbReference type="Gene3D" id="3.40.630.30">
    <property type="match status" value="1"/>
</dbReference>
<dbReference type="EMBL" id="JAROCD010000003">
    <property type="protein sequence ID" value="MDN4600764.1"/>
    <property type="molecule type" value="Genomic_DNA"/>
</dbReference>
<evidence type="ECO:0000259" key="6">
    <source>
        <dbReference type="PROSITE" id="PS51186"/>
    </source>
</evidence>
<sequence length="244" mass="28355">MLNYDDISKDYLQDIEKFKMLDSLDERNVEAYLKNYALDLHERQTAVTRLYFDKENKLVGFFSLHNDMVKISPHLATENGWNLLTEEQTHFPAIKLHYLGVDARYRRQGYGTYLIDEVFSIARDIAASSGCNFISVEALHSSVWFYIGQSFKIDNRTNEFYNMLFPLEALDNPDLKETPYLSKKRIQEIRDQINSAFIQSGVNHSEIAATSELSEEILEQIEYGSEVNLEHLQHVCKVLNIPFP</sequence>
<keyword evidence="2" id="KW-1277">Toxin-antitoxin system</keyword>
<keyword evidence="1" id="KW-0678">Repressor</keyword>
<evidence type="ECO:0000256" key="4">
    <source>
        <dbReference type="ARBA" id="ARBA00023315"/>
    </source>
</evidence>
<evidence type="ECO:0000313" key="8">
    <source>
        <dbReference type="Proteomes" id="UP001174205"/>
    </source>
</evidence>
<dbReference type="PANTHER" id="PTHR36449">
    <property type="entry name" value="ACETYLTRANSFERASE-RELATED"/>
    <property type="match status" value="1"/>
</dbReference>
<proteinExistence type="predicted"/>
<dbReference type="InterPro" id="IPR000182">
    <property type="entry name" value="GNAT_dom"/>
</dbReference>
<evidence type="ECO:0000256" key="5">
    <source>
        <dbReference type="ARBA" id="ARBA00049880"/>
    </source>
</evidence>
<organism evidence="7 8">
    <name type="scientific">Paenibacillus vandeheii</name>
    <dbReference type="NCBI Taxonomy" id="3035917"/>
    <lineage>
        <taxon>Bacteria</taxon>
        <taxon>Bacillati</taxon>
        <taxon>Bacillota</taxon>
        <taxon>Bacilli</taxon>
        <taxon>Bacillales</taxon>
        <taxon>Paenibacillaceae</taxon>
        <taxon>Paenibacillus</taxon>
    </lineage>
</organism>
<dbReference type="CDD" id="cd04301">
    <property type="entry name" value="NAT_SF"/>
    <property type="match status" value="1"/>
</dbReference>
<dbReference type="Proteomes" id="UP001174205">
    <property type="component" value="Unassembled WGS sequence"/>
</dbReference>
<evidence type="ECO:0000256" key="1">
    <source>
        <dbReference type="ARBA" id="ARBA00022491"/>
    </source>
</evidence>
<keyword evidence="8" id="KW-1185">Reference proteome</keyword>
<dbReference type="InterPro" id="IPR016181">
    <property type="entry name" value="Acyl_CoA_acyltransferase"/>
</dbReference>
<keyword evidence="4" id="KW-0012">Acyltransferase</keyword>
<comment type="catalytic activity">
    <reaction evidence="5">
        <text>glycyl-tRNA(Gly) + acetyl-CoA = N-acetylglycyl-tRNA(Gly) + CoA + H(+)</text>
        <dbReference type="Rhea" id="RHEA:81867"/>
        <dbReference type="Rhea" id="RHEA-COMP:9683"/>
        <dbReference type="Rhea" id="RHEA-COMP:19766"/>
        <dbReference type="ChEBI" id="CHEBI:15378"/>
        <dbReference type="ChEBI" id="CHEBI:57287"/>
        <dbReference type="ChEBI" id="CHEBI:57288"/>
        <dbReference type="ChEBI" id="CHEBI:78522"/>
        <dbReference type="ChEBI" id="CHEBI:232036"/>
    </reaction>
</comment>
<gene>
    <name evidence="7" type="ORF">P5G61_05965</name>
</gene>